<evidence type="ECO:0000256" key="3">
    <source>
        <dbReference type="ARBA" id="ARBA00023002"/>
    </source>
</evidence>
<reference evidence="11" key="1">
    <citation type="submission" date="2023-03" db="EMBL/GenBank/DDBJ databases">
        <title>Massive genome expansion in bonnet fungi (Mycena s.s.) driven by repeated elements and novel gene families across ecological guilds.</title>
        <authorList>
            <consortium name="Lawrence Berkeley National Laboratory"/>
            <person name="Harder C.B."/>
            <person name="Miyauchi S."/>
            <person name="Viragh M."/>
            <person name="Kuo A."/>
            <person name="Thoen E."/>
            <person name="Andreopoulos B."/>
            <person name="Lu D."/>
            <person name="Skrede I."/>
            <person name="Drula E."/>
            <person name="Henrissat B."/>
            <person name="Morin E."/>
            <person name="Kohler A."/>
            <person name="Barry K."/>
            <person name="LaButti K."/>
            <person name="Morin E."/>
            <person name="Salamov A."/>
            <person name="Lipzen A."/>
            <person name="Mereny Z."/>
            <person name="Hegedus B."/>
            <person name="Baldrian P."/>
            <person name="Stursova M."/>
            <person name="Weitz H."/>
            <person name="Taylor A."/>
            <person name="Grigoriev I.V."/>
            <person name="Nagy L.G."/>
            <person name="Martin F."/>
            <person name="Kauserud H."/>
        </authorList>
    </citation>
    <scope>NUCLEOTIDE SEQUENCE</scope>
    <source>
        <strain evidence="11">CBHHK188m</strain>
    </source>
</reference>
<keyword evidence="6" id="KW-0325">Glycoprotein</keyword>
<feature type="domain" description="Plastocyanin-like" evidence="8">
    <location>
        <begin position="171"/>
        <end position="309"/>
    </location>
</feature>
<dbReference type="PANTHER" id="PTHR11709:SF511">
    <property type="entry name" value="LACCASE"/>
    <property type="match status" value="1"/>
</dbReference>
<dbReference type="InterPro" id="IPR002355">
    <property type="entry name" value="Cu_oxidase_Cu_BS"/>
</dbReference>
<dbReference type="Proteomes" id="UP001215280">
    <property type="component" value="Unassembled WGS sequence"/>
</dbReference>
<feature type="domain" description="Plastocyanin-like" evidence="9">
    <location>
        <begin position="371"/>
        <end position="484"/>
    </location>
</feature>
<evidence type="ECO:0000313" key="12">
    <source>
        <dbReference type="Proteomes" id="UP001215280"/>
    </source>
</evidence>
<evidence type="ECO:0000256" key="6">
    <source>
        <dbReference type="ARBA" id="ARBA00023180"/>
    </source>
</evidence>
<dbReference type="Pfam" id="PF00394">
    <property type="entry name" value="Cu-oxidase"/>
    <property type="match status" value="1"/>
</dbReference>
<dbReference type="Pfam" id="PF07731">
    <property type="entry name" value="Cu-oxidase_2"/>
    <property type="match status" value="1"/>
</dbReference>
<dbReference type="CDD" id="cd13903">
    <property type="entry name" value="CuRO_3_Tv-LCC_like"/>
    <property type="match status" value="1"/>
</dbReference>
<dbReference type="GO" id="GO:0005507">
    <property type="term" value="F:copper ion binding"/>
    <property type="evidence" value="ECO:0007669"/>
    <property type="project" value="InterPro"/>
</dbReference>
<evidence type="ECO:0000313" key="11">
    <source>
        <dbReference type="EMBL" id="KAJ7785368.1"/>
    </source>
</evidence>
<dbReference type="InterPro" id="IPR011707">
    <property type="entry name" value="Cu-oxidase-like_N"/>
</dbReference>
<dbReference type="CDD" id="cd13856">
    <property type="entry name" value="CuRO_1_Tv-LCC_like"/>
    <property type="match status" value="1"/>
</dbReference>
<accession>A0AAD7KKG5</accession>
<comment type="caution">
    <text evidence="11">The sequence shown here is derived from an EMBL/GenBank/DDBJ whole genome shotgun (WGS) entry which is preliminary data.</text>
</comment>
<dbReference type="InterPro" id="IPR008972">
    <property type="entry name" value="Cupredoxin"/>
</dbReference>
<feature type="chain" id="PRO_5041903301" evidence="7">
    <location>
        <begin position="19"/>
        <end position="510"/>
    </location>
</feature>
<keyword evidence="7" id="KW-0732">Signal</keyword>
<keyword evidence="5" id="KW-1015">Disulfide bond</keyword>
<evidence type="ECO:0000256" key="2">
    <source>
        <dbReference type="ARBA" id="ARBA00022723"/>
    </source>
</evidence>
<dbReference type="FunFam" id="2.60.40.420:FF:000045">
    <property type="entry name" value="Laccase 2"/>
    <property type="match status" value="1"/>
</dbReference>
<evidence type="ECO:0000256" key="4">
    <source>
        <dbReference type="ARBA" id="ARBA00023008"/>
    </source>
</evidence>
<dbReference type="InterPro" id="IPR001117">
    <property type="entry name" value="Cu-oxidase_2nd"/>
</dbReference>
<dbReference type="SUPFAM" id="SSF49503">
    <property type="entry name" value="Cupredoxins"/>
    <property type="match status" value="3"/>
</dbReference>
<evidence type="ECO:0000256" key="5">
    <source>
        <dbReference type="ARBA" id="ARBA00023157"/>
    </source>
</evidence>
<keyword evidence="12" id="KW-1185">Reference proteome</keyword>
<keyword evidence="2" id="KW-0479">Metal-binding</keyword>
<gene>
    <name evidence="11" type="ORF">DFH07DRAFT_864450</name>
</gene>
<feature type="signal peptide" evidence="7">
    <location>
        <begin position="1"/>
        <end position="18"/>
    </location>
</feature>
<comment type="similarity">
    <text evidence="1">Belongs to the multicopper oxidase family.</text>
</comment>
<dbReference type="AlphaFoldDB" id="A0AAD7KKG5"/>
<evidence type="ECO:0000259" key="9">
    <source>
        <dbReference type="Pfam" id="PF07731"/>
    </source>
</evidence>
<protein>
    <submittedName>
        <fullName evidence="11">Laccase 3</fullName>
    </submittedName>
</protein>
<dbReference type="InterPro" id="IPR033138">
    <property type="entry name" value="Cu_oxidase_CS"/>
</dbReference>
<dbReference type="InterPro" id="IPR045087">
    <property type="entry name" value="Cu-oxidase_fam"/>
</dbReference>
<dbReference type="InterPro" id="IPR011706">
    <property type="entry name" value="Cu-oxidase_C"/>
</dbReference>
<evidence type="ECO:0000259" key="8">
    <source>
        <dbReference type="Pfam" id="PF00394"/>
    </source>
</evidence>
<proteinExistence type="inferred from homology"/>
<dbReference type="GO" id="GO:0016491">
    <property type="term" value="F:oxidoreductase activity"/>
    <property type="evidence" value="ECO:0007669"/>
    <property type="project" value="UniProtKB-KW"/>
</dbReference>
<evidence type="ECO:0000256" key="7">
    <source>
        <dbReference type="SAM" id="SignalP"/>
    </source>
</evidence>
<keyword evidence="4" id="KW-0186">Copper</keyword>
<dbReference type="Pfam" id="PF07732">
    <property type="entry name" value="Cu-oxidase_3"/>
    <property type="match status" value="1"/>
</dbReference>
<organism evidence="11 12">
    <name type="scientific">Mycena maculata</name>
    <dbReference type="NCBI Taxonomy" id="230809"/>
    <lineage>
        <taxon>Eukaryota</taxon>
        <taxon>Fungi</taxon>
        <taxon>Dikarya</taxon>
        <taxon>Basidiomycota</taxon>
        <taxon>Agaricomycotina</taxon>
        <taxon>Agaricomycetes</taxon>
        <taxon>Agaricomycetidae</taxon>
        <taxon>Agaricales</taxon>
        <taxon>Marasmiineae</taxon>
        <taxon>Mycenaceae</taxon>
        <taxon>Mycena</taxon>
    </lineage>
</organism>
<evidence type="ECO:0000256" key="1">
    <source>
        <dbReference type="ARBA" id="ARBA00010609"/>
    </source>
</evidence>
<dbReference type="PANTHER" id="PTHR11709">
    <property type="entry name" value="MULTI-COPPER OXIDASE"/>
    <property type="match status" value="1"/>
</dbReference>
<dbReference type="EMBL" id="JARJLG010000001">
    <property type="protein sequence ID" value="KAJ7785368.1"/>
    <property type="molecule type" value="Genomic_DNA"/>
</dbReference>
<evidence type="ECO:0000259" key="10">
    <source>
        <dbReference type="Pfam" id="PF07732"/>
    </source>
</evidence>
<feature type="domain" description="Plastocyanin-like" evidence="10">
    <location>
        <begin position="40"/>
        <end position="157"/>
    </location>
</feature>
<name>A0AAD7KKG5_9AGAR</name>
<dbReference type="PROSITE" id="PS00079">
    <property type="entry name" value="MULTICOPPER_OXIDASE1"/>
    <property type="match status" value="1"/>
</dbReference>
<dbReference type="Gene3D" id="2.60.40.420">
    <property type="entry name" value="Cupredoxins - blue copper proteins"/>
    <property type="match status" value="3"/>
</dbReference>
<sequence length="510" mass="54277">MRAVSVAAVLSLFSSSLASIISSLTGSSQSVGSTASLTIANKVISPDGFSRSSVLANGEFPGPLITGYKGNQFLINVENELTDTSMLTSTSIHWHGFFQSGTNYADGVAFVSQCPITPKNSFLYDFSSTDQAGEYHSHLSTQYCDGLRGPLVVYDTNDPHKSLYDVDNAATVITLSDCFSAGTNATLQRLLISRATDGLGRYLSGPSSTLAVISVNKGVRYRFRLVAMSCAPNYQFSIDGHSLTIIEVDGVNHQALTVDSIQIFAGQRYSFVLQANQAVNNYWVRANPNIGNTGFTNGINSAILRYVGARSVDPTTTSSTSNPLVETSLRPLVKSAVPGHAYAGGADININLSIDLDYAIGKYLVNGVPFTPPSVPVLLQILSGAQAAQNLLPSGSVYALPPNKVVEVSIPGQSGGPHTFYVIRSAGSSTYNFDNPVIRDVVDTGLAGDNTTFRFVTDNAGPWFLHCHIDWHLDNGLAVVFAEDLPAVAVESTPSSWKALCPAYNKSLSS</sequence>
<keyword evidence="3" id="KW-0560">Oxidoreductase</keyword>
<dbReference type="PROSITE" id="PS00080">
    <property type="entry name" value="MULTICOPPER_OXIDASE2"/>
    <property type="match status" value="1"/>
</dbReference>